<dbReference type="Gene3D" id="3.10.105.10">
    <property type="entry name" value="Dipeptide-binding Protein, Domain 3"/>
    <property type="match status" value="1"/>
</dbReference>
<dbReference type="SUPFAM" id="SSF53850">
    <property type="entry name" value="Periplasmic binding protein-like II"/>
    <property type="match status" value="1"/>
</dbReference>
<keyword evidence="2" id="KW-1185">Reference proteome</keyword>
<evidence type="ECO:0000313" key="2">
    <source>
        <dbReference type="Proteomes" id="UP000254601"/>
    </source>
</evidence>
<accession>A0A380N0L0</accession>
<dbReference type="RefSeq" id="WP_072576478.1">
    <property type="nucleotide sequence ID" value="NZ_LWHB01000077.1"/>
</dbReference>
<proteinExistence type="predicted"/>
<dbReference type="Gene3D" id="3.40.190.10">
    <property type="entry name" value="Periplasmic binding protein-like II"/>
    <property type="match status" value="1"/>
</dbReference>
<reference evidence="1 2" key="1">
    <citation type="submission" date="2018-06" db="EMBL/GenBank/DDBJ databases">
        <authorList>
            <consortium name="Pathogen Informatics"/>
            <person name="Doyle S."/>
        </authorList>
    </citation>
    <scope>NUCLEOTIDE SEQUENCE [LARGE SCALE GENOMIC DNA]</scope>
    <source>
        <strain evidence="1 2">NCTC13337</strain>
    </source>
</reference>
<gene>
    <name evidence="1" type="ORF">NCTC13337_02441</name>
</gene>
<sequence>MDSAKRNELLQKIAQIEYDDVPVAMLHWQNLHWAYRKTFKNFPDIVNMSNIPKWDELVVEE</sequence>
<dbReference type="AlphaFoldDB" id="A0A380N0L0"/>
<evidence type="ECO:0000313" key="1">
    <source>
        <dbReference type="EMBL" id="SUO97461.1"/>
    </source>
</evidence>
<dbReference type="Proteomes" id="UP000254601">
    <property type="component" value="Unassembled WGS sequence"/>
</dbReference>
<name>A0A380N0L0_9GAMM</name>
<protein>
    <submittedName>
        <fullName evidence="1">Uncharacterized protein</fullName>
    </submittedName>
</protein>
<dbReference type="EMBL" id="UHIC01000001">
    <property type="protein sequence ID" value="SUO97461.1"/>
    <property type="molecule type" value="Genomic_DNA"/>
</dbReference>
<organism evidence="1 2">
    <name type="scientific">Suttonella ornithocola</name>
    <dbReference type="NCBI Taxonomy" id="279832"/>
    <lineage>
        <taxon>Bacteria</taxon>
        <taxon>Pseudomonadati</taxon>
        <taxon>Pseudomonadota</taxon>
        <taxon>Gammaproteobacteria</taxon>
        <taxon>Cardiobacteriales</taxon>
        <taxon>Cardiobacteriaceae</taxon>
        <taxon>Suttonella</taxon>
    </lineage>
</organism>